<name>A0A0S7WGI8_UNCT6</name>
<proteinExistence type="predicted"/>
<protein>
    <submittedName>
        <fullName evidence="1">Uncharacterized protein</fullName>
    </submittedName>
</protein>
<dbReference type="EMBL" id="LIZT01000099">
    <property type="protein sequence ID" value="KPJ48748.1"/>
    <property type="molecule type" value="Genomic_DNA"/>
</dbReference>
<gene>
    <name evidence="1" type="ORF">AMJ40_06975</name>
</gene>
<dbReference type="AlphaFoldDB" id="A0A0S7WGI8"/>
<evidence type="ECO:0000313" key="1">
    <source>
        <dbReference type="EMBL" id="KPJ48748.1"/>
    </source>
</evidence>
<comment type="caution">
    <text evidence="1">The sequence shown here is derived from an EMBL/GenBank/DDBJ whole genome shotgun (WGS) entry which is preliminary data.</text>
</comment>
<dbReference type="Proteomes" id="UP000051124">
    <property type="component" value="Unassembled WGS sequence"/>
</dbReference>
<evidence type="ECO:0000313" key="2">
    <source>
        <dbReference type="Proteomes" id="UP000051124"/>
    </source>
</evidence>
<organism evidence="1 2">
    <name type="scientific">candidate division TA06 bacterium DG_26</name>
    <dbReference type="NCBI Taxonomy" id="1703771"/>
    <lineage>
        <taxon>Bacteria</taxon>
        <taxon>Bacteria division TA06</taxon>
    </lineage>
</organism>
<sequence length="113" mass="12969">METMSSQPQVSPYVFKSRPDPIHFGINTVIRHPTKEESGLQKFTVYTEKGEKLWEREEEMEDDYPLYGWCVSSRDGSVVRLDHAAGKLLFLDSKGGEVREVDLFQEMPTGVRS</sequence>
<accession>A0A0S7WGI8</accession>
<reference evidence="1 2" key="1">
    <citation type="journal article" date="2015" name="Microbiome">
        <title>Genomic resolution of linkages in carbon, nitrogen, and sulfur cycling among widespread estuary sediment bacteria.</title>
        <authorList>
            <person name="Baker B.J."/>
            <person name="Lazar C.S."/>
            <person name="Teske A.P."/>
            <person name="Dick G.J."/>
        </authorList>
    </citation>
    <scope>NUCLEOTIDE SEQUENCE [LARGE SCALE GENOMIC DNA]</scope>
    <source>
        <strain evidence="1">DG_26</strain>
    </source>
</reference>